<feature type="domain" description="Autochaperone" evidence="4">
    <location>
        <begin position="415"/>
        <end position="532"/>
    </location>
</feature>
<keyword evidence="1" id="KW-0812">Transmembrane</keyword>
<evidence type="ECO:0008006" key="8">
    <source>
        <dbReference type="Google" id="ProtNLM"/>
    </source>
</evidence>
<evidence type="ECO:0000259" key="4">
    <source>
        <dbReference type="Pfam" id="PF18883"/>
    </source>
</evidence>
<dbReference type="InterPro" id="IPR012332">
    <property type="entry name" value="Autotransporter_pectin_lyase_C"/>
</dbReference>
<proteinExistence type="predicted"/>
<organism evidence="6 7">
    <name type="scientific">Ottowia thiooxydans</name>
    <dbReference type="NCBI Taxonomy" id="219182"/>
    <lineage>
        <taxon>Bacteria</taxon>
        <taxon>Pseudomonadati</taxon>
        <taxon>Pseudomonadota</taxon>
        <taxon>Betaproteobacteria</taxon>
        <taxon>Burkholderiales</taxon>
        <taxon>Comamonadaceae</taxon>
        <taxon>Ottowia</taxon>
    </lineage>
</organism>
<evidence type="ECO:0000313" key="7">
    <source>
        <dbReference type="Proteomes" id="UP001549320"/>
    </source>
</evidence>
<keyword evidence="1" id="KW-1133">Transmembrane helix</keyword>
<dbReference type="InterPro" id="IPR046022">
    <property type="entry name" value="DUF5979"/>
</dbReference>
<dbReference type="Pfam" id="PF19407">
    <property type="entry name" value="DUF5979"/>
    <property type="match status" value="1"/>
</dbReference>
<evidence type="ECO:0000259" key="3">
    <source>
        <dbReference type="Pfam" id="PF18203"/>
    </source>
</evidence>
<gene>
    <name evidence="6" type="ORF">ABIE13_002325</name>
</gene>
<feature type="transmembrane region" description="Helical" evidence="1">
    <location>
        <begin position="666"/>
        <end position="685"/>
    </location>
</feature>
<dbReference type="CDD" id="cd00253">
    <property type="entry name" value="PL_Passenger_AT"/>
    <property type="match status" value="1"/>
</dbReference>
<keyword evidence="2" id="KW-0732">Signal</keyword>
<comment type="caution">
    <text evidence="6">The sequence shown here is derived from an EMBL/GenBank/DDBJ whole genome shotgun (WGS) entry which is preliminary data.</text>
</comment>
<dbReference type="Pfam" id="PF18203">
    <property type="entry name" value="IPTL-CTERM"/>
    <property type="match status" value="1"/>
</dbReference>
<name>A0ABV2Q869_9BURK</name>
<dbReference type="EMBL" id="JBEPSH010000004">
    <property type="protein sequence ID" value="MET4577214.1"/>
    <property type="molecule type" value="Genomic_DNA"/>
</dbReference>
<reference evidence="6 7" key="1">
    <citation type="submission" date="2024-06" db="EMBL/GenBank/DDBJ databases">
        <title>Sorghum-associated microbial communities from plants grown in Nebraska, USA.</title>
        <authorList>
            <person name="Schachtman D."/>
        </authorList>
    </citation>
    <scope>NUCLEOTIDE SEQUENCE [LARGE SCALE GENOMIC DNA]</scope>
    <source>
        <strain evidence="6 7">2709</strain>
    </source>
</reference>
<keyword evidence="1" id="KW-0472">Membrane</keyword>
<dbReference type="Pfam" id="PF18883">
    <property type="entry name" value="AC_1"/>
    <property type="match status" value="1"/>
</dbReference>
<dbReference type="Gene3D" id="2.160.20.20">
    <property type="match status" value="1"/>
</dbReference>
<keyword evidence="7" id="KW-1185">Reference proteome</keyword>
<dbReference type="InterPro" id="IPR011050">
    <property type="entry name" value="Pectin_lyase_fold/virulence"/>
</dbReference>
<evidence type="ECO:0000259" key="5">
    <source>
        <dbReference type="Pfam" id="PF19407"/>
    </source>
</evidence>
<evidence type="ECO:0000313" key="6">
    <source>
        <dbReference type="EMBL" id="MET4577214.1"/>
    </source>
</evidence>
<protein>
    <recommendedName>
        <fullName evidence="8">IPTL-CTERM protein sorting domain-containing protein</fullName>
    </recommendedName>
</protein>
<dbReference type="Proteomes" id="UP001549320">
    <property type="component" value="Unassembled WGS sequence"/>
</dbReference>
<feature type="domain" description="IPTL-CTERM protein sorting" evidence="3">
    <location>
        <begin position="661"/>
        <end position="690"/>
    </location>
</feature>
<accession>A0ABV2Q869</accession>
<evidence type="ECO:0000256" key="2">
    <source>
        <dbReference type="SAM" id="SignalP"/>
    </source>
</evidence>
<feature type="domain" description="DUF5979" evidence="5">
    <location>
        <begin position="551"/>
        <end position="646"/>
    </location>
</feature>
<dbReference type="InterPro" id="IPR026442">
    <property type="entry name" value="IPTL_CTERM"/>
</dbReference>
<dbReference type="InterPro" id="IPR043990">
    <property type="entry name" value="AC_1"/>
</dbReference>
<dbReference type="SUPFAM" id="SSF51126">
    <property type="entry name" value="Pectin lyase-like"/>
    <property type="match status" value="1"/>
</dbReference>
<dbReference type="RefSeq" id="WP_354443401.1">
    <property type="nucleotide sequence ID" value="NZ_JBEPSH010000004.1"/>
</dbReference>
<evidence type="ECO:0000256" key="1">
    <source>
        <dbReference type="SAM" id="Phobius"/>
    </source>
</evidence>
<dbReference type="NCBIfam" id="TIGR04174">
    <property type="entry name" value="IPTL_CTERM"/>
    <property type="match status" value="1"/>
</dbReference>
<feature type="signal peptide" evidence="2">
    <location>
        <begin position="1"/>
        <end position="37"/>
    </location>
</feature>
<sequence length="692" mass="68635">MVARFRNGFTTSSGHRRHALHVACLAGLLAAPSVVFAVCPANLGASSYSTPIQDGGSTCVYTADPVSVTVSGHSSTGLVNVTGNTTVNGVLTITDTNGDNSRGILVSGSGVANFLKDVTVNKPSGLNNATPIEKAGTGTLTFQGNVFATSNTGAPSNLVNTRDGVRNNAGTSDYLNNLNITSQGGTRSGLYVGAGTVNVGGNLTLDFQSTFYATRSLAALWSQGGTTTVTGTSTITTVAASASMPAVMVQSSQVNLNGLTNITSAGAGSAAVDVRTGGIAQFNASGNSIIASGATGIGIQLRGNGAFSSGTGLTVDAQGTSFNYLGATGTTTLTGVTATTAPMVWNADATSVATFTGTGGHFKGASQLASGGQLTVNLSSNALWEATAASSMTLLDLQSGATLDASLLASLPVTGNLTNAGGVVSLARTDATPTNLLDLAGTYTANGGTLALNTLLNDASTSVSDVLRVSSTALGGAPTIITVVADADSTPAFTTGKGILLVQVTGGAASSAAGAFALPGGYLDAGTTRYELVRDAEDGNWYLRSVAAGQLTVSKQVNVPAGAAAFSGTINFTVACTNPTANFSGNIPVSGNSGAAPAILVASGSTCTVSEQLPTAPAGYSWAEPVYTQAGVIPADAAATASIVNTLVKSGGSGGNTDTIQPVPTLGQWGMIFLSTLMALFGFGMSTRRRVG</sequence>
<feature type="chain" id="PRO_5047026045" description="IPTL-CTERM protein sorting domain-containing protein" evidence="2">
    <location>
        <begin position="38"/>
        <end position="692"/>
    </location>
</feature>